<reference evidence="1" key="1">
    <citation type="submission" date="2022-12" db="EMBL/GenBank/DDBJ databases">
        <title>Jiella pelagia sp. nov., isolated from phosphonate enriched culture of Northwest Pacific surface seawater.</title>
        <authorList>
            <person name="Shin D.Y."/>
            <person name="Hwang C.Y."/>
        </authorList>
    </citation>
    <scope>NUCLEOTIDE SEQUENCE</scope>
    <source>
        <strain evidence="1">HL-NP1</strain>
    </source>
</reference>
<dbReference type="EMBL" id="CP114029">
    <property type="protein sequence ID" value="WAP67085.1"/>
    <property type="molecule type" value="Genomic_DNA"/>
</dbReference>
<sequence length="337" mass="37502">MIRPEDLLRPMPQGLYCPPGDFYIDPVRPVERALVTHGHADHARPGNAKVMATSQTLDIMALRYGEDFAGARQVAKLGEEVRIGDVTVSFHPAGHVLGSAQIAVEWQGLRIVASGDYKRRADPTCLSFEPVPCDVFITEATFALPVFRHPDTAAEIGKLLDSLRHFPERAHLVGAYALGKAQRVIKHLRDAGYDEPIYIHGALKKLCDYYQSQGIDLGVLEPATVEGGKKGDFAGAVIVGPPSAFADKWARRFPDPVASFASGWMRVRQRARQRGVELPLIISDHCDWDELTETLDELAPQEVWVTHGREEALLRWCELRQMRAKPLHLVGYEDEAE</sequence>
<dbReference type="EC" id="3.1.-.-" evidence="1"/>
<accession>A0ABY7BZU2</accession>
<dbReference type="SUPFAM" id="SSF56281">
    <property type="entry name" value="Metallo-hydrolase/oxidoreductase"/>
    <property type="match status" value="1"/>
</dbReference>
<keyword evidence="2" id="KW-1185">Reference proteome</keyword>
<dbReference type="GO" id="GO:0004527">
    <property type="term" value="F:exonuclease activity"/>
    <property type="evidence" value="ECO:0007669"/>
    <property type="project" value="UniProtKB-KW"/>
</dbReference>
<keyword evidence="1" id="KW-0269">Exonuclease</keyword>
<keyword evidence="1" id="KW-0436">Ligase</keyword>
<gene>
    <name evidence="1" type="ORF">OH818_15855</name>
</gene>
<evidence type="ECO:0000313" key="2">
    <source>
        <dbReference type="Proteomes" id="UP001164020"/>
    </source>
</evidence>
<dbReference type="PANTHER" id="PTHR11203">
    <property type="entry name" value="CLEAVAGE AND POLYADENYLATION SPECIFICITY FACTOR FAMILY MEMBER"/>
    <property type="match status" value="1"/>
</dbReference>
<dbReference type="GO" id="GO:0016874">
    <property type="term" value="F:ligase activity"/>
    <property type="evidence" value="ECO:0007669"/>
    <property type="project" value="UniProtKB-KW"/>
</dbReference>
<dbReference type="PANTHER" id="PTHR11203:SF49">
    <property type="entry name" value="BLL1145 PROTEIN"/>
    <property type="match status" value="1"/>
</dbReference>
<dbReference type="InterPro" id="IPR036866">
    <property type="entry name" value="RibonucZ/Hydroxyglut_hydro"/>
</dbReference>
<dbReference type="NCBIfam" id="TIGR04122">
    <property type="entry name" value="Xnuc_lig_assoc"/>
    <property type="match status" value="1"/>
</dbReference>
<name>A0ABY7BZU2_9HYPH</name>
<dbReference type="Gene3D" id="3.60.15.10">
    <property type="entry name" value="Ribonuclease Z/Hydroxyacylglutathione hydrolase-like"/>
    <property type="match status" value="1"/>
</dbReference>
<proteinExistence type="predicted"/>
<protein>
    <submittedName>
        <fullName evidence="1">Ligase-associated DNA damage response exonuclease</fullName>
        <ecNumber evidence="1">3.1.-.-</ecNumber>
    </submittedName>
</protein>
<organism evidence="1 2">
    <name type="scientific">Jiella pelagia</name>
    <dbReference type="NCBI Taxonomy" id="2986949"/>
    <lineage>
        <taxon>Bacteria</taxon>
        <taxon>Pseudomonadati</taxon>
        <taxon>Pseudomonadota</taxon>
        <taxon>Alphaproteobacteria</taxon>
        <taxon>Hyphomicrobiales</taxon>
        <taxon>Aurantimonadaceae</taxon>
        <taxon>Jiella</taxon>
    </lineage>
</organism>
<dbReference type="InterPro" id="IPR050698">
    <property type="entry name" value="MBL"/>
</dbReference>
<dbReference type="Proteomes" id="UP001164020">
    <property type="component" value="Chromosome"/>
</dbReference>
<keyword evidence="1" id="KW-0378">Hydrolase</keyword>
<dbReference type="InterPro" id="IPR026360">
    <property type="entry name" value="Xnuc_lig_assoc"/>
</dbReference>
<keyword evidence="1" id="KW-0540">Nuclease</keyword>
<evidence type="ECO:0000313" key="1">
    <source>
        <dbReference type="EMBL" id="WAP67085.1"/>
    </source>
</evidence>